<dbReference type="RefSeq" id="WP_304143964.1">
    <property type="nucleotide sequence ID" value="NZ_JAOAIE010000035.1"/>
</dbReference>
<dbReference type="InterPro" id="IPR036890">
    <property type="entry name" value="HATPase_C_sf"/>
</dbReference>
<dbReference type="PANTHER" id="PTHR34220:SF7">
    <property type="entry name" value="SENSOR HISTIDINE KINASE YPDA"/>
    <property type="match status" value="1"/>
</dbReference>
<sequence>MNLKRNWIYWISQVTGWTSYVLLNLIISSTFEEFKKEYIYSWIFLGIIGIFLSHLYRNFIKKRGWKNLSLKSIVPRILLSSLVLGSVLFLMTFIFNVSFNIVSIQEYKLGGIIARLVNLSSLFLFWSVIYFAVHYLENYKKAEIESLIFEAAVKDFELKTLKAQLNPHFIFNAMNSIRALIEEDPESAKNAVTKLSNLMRYTLKIERTETVPLAEELRTINDYLDLEKIRFEERLNYKINSNSEADRVEIPPMMIQTLVENGIKHGISKSTQGGEIIIDCNIDSDKLKITIINTGTFDEEQLKNSKGFGVSNTIQRLNLLYGDEASFIIKNINHNQVITEVKIPLGGIKHESFNY</sequence>
<feature type="transmembrane region" description="Helical" evidence="1">
    <location>
        <begin position="39"/>
        <end position="56"/>
    </location>
</feature>
<evidence type="ECO:0000256" key="1">
    <source>
        <dbReference type="SAM" id="Phobius"/>
    </source>
</evidence>
<evidence type="ECO:0000313" key="3">
    <source>
        <dbReference type="EMBL" id="HFI90079.1"/>
    </source>
</evidence>
<dbReference type="AlphaFoldDB" id="A0A7V3E6C9"/>
<protein>
    <submittedName>
        <fullName evidence="3">Histidine kinase</fullName>
    </submittedName>
</protein>
<accession>A0A7V3E6C9</accession>
<name>A0A7V3E6C9_9BACT</name>
<comment type="caution">
    <text evidence="3">The sequence shown here is derived from an EMBL/GenBank/DDBJ whole genome shotgun (WGS) entry which is preliminary data.</text>
</comment>
<dbReference type="SUPFAM" id="SSF55874">
    <property type="entry name" value="ATPase domain of HSP90 chaperone/DNA topoisomerase II/histidine kinase"/>
    <property type="match status" value="1"/>
</dbReference>
<dbReference type="InterPro" id="IPR050640">
    <property type="entry name" value="Bact_2-comp_sensor_kinase"/>
</dbReference>
<keyword evidence="3" id="KW-0808">Transferase</keyword>
<keyword evidence="1" id="KW-1133">Transmembrane helix</keyword>
<keyword evidence="3" id="KW-0418">Kinase</keyword>
<feature type="transmembrane region" description="Helical" evidence="1">
    <location>
        <begin position="111"/>
        <end position="133"/>
    </location>
</feature>
<dbReference type="GO" id="GO:0016020">
    <property type="term" value="C:membrane"/>
    <property type="evidence" value="ECO:0007669"/>
    <property type="project" value="InterPro"/>
</dbReference>
<feature type="transmembrane region" description="Helical" evidence="1">
    <location>
        <begin position="77"/>
        <end position="99"/>
    </location>
</feature>
<proteinExistence type="predicted"/>
<gene>
    <name evidence="3" type="ORF">ENS31_00960</name>
</gene>
<keyword evidence="1" id="KW-0472">Membrane</keyword>
<dbReference type="GO" id="GO:0000155">
    <property type="term" value="F:phosphorelay sensor kinase activity"/>
    <property type="evidence" value="ECO:0007669"/>
    <property type="project" value="InterPro"/>
</dbReference>
<reference evidence="3" key="1">
    <citation type="journal article" date="2020" name="mSystems">
        <title>Genome- and Community-Level Interaction Insights into Carbon Utilization and Element Cycling Functions of Hydrothermarchaeota in Hydrothermal Sediment.</title>
        <authorList>
            <person name="Zhou Z."/>
            <person name="Liu Y."/>
            <person name="Xu W."/>
            <person name="Pan J."/>
            <person name="Luo Z.H."/>
            <person name="Li M."/>
        </authorList>
    </citation>
    <scope>NUCLEOTIDE SEQUENCE [LARGE SCALE GENOMIC DNA]</scope>
    <source>
        <strain evidence="3">SpSt-479</strain>
    </source>
</reference>
<dbReference type="Pfam" id="PF06580">
    <property type="entry name" value="His_kinase"/>
    <property type="match status" value="1"/>
</dbReference>
<keyword evidence="1" id="KW-0812">Transmembrane</keyword>
<dbReference type="Gene3D" id="3.30.565.10">
    <property type="entry name" value="Histidine kinase-like ATPase, C-terminal domain"/>
    <property type="match status" value="1"/>
</dbReference>
<evidence type="ECO:0000259" key="2">
    <source>
        <dbReference type="Pfam" id="PF06580"/>
    </source>
</evidence>
<feature type="domain" description="Signal transduction histidine kinase internal region" evidence="2">
    <location>
        <begin position="157"/>
        <end position="235"/>
    </location>
</feature>
<dbReference type="PANTHER" id="PTHR34220">
    <property type="entry name" value="SENSOR HISTIDINE KINASE YPDA"/>
    <property type="match status" value="1"/>
</dbReference>
<dbReference type="InterPro" id="IPR010559">
    <property type="entry name" value="Sig_transdc_His_kin_internal"/>
</dbReference>
<feature type="transmembrane region" description="Helical" evidence="1">
    <location>
        <begin position="7"/>
        <end position="27"/>
    </location>
</feature>
<dbReference type="EMBL" id="DSUJ01000002">
    <property type="protein sequence ID" value="HFI90079.1"/>
    <property type="molecule type" value="Genomic_DNA"/>
</dbReference>
<organism evidence="3">
    <name type="scientific">Ignavibacterium album</name>
    <dbReference type="NCBI Taxonomy" id="591197"/>
    <lineage>
        <taxon>Bacteria</taxon>
        <taxon>Pseudomonadati</taxon>
        <taxon>Ignavibacteriota</taxon>
        <taxon>Ignavibacteria</taxon>
        <taxon>Ignavibacteriales</taxon>
        <taxon>Ignavibacteriaceae</taxon>
        <taxon>Ignavibacterium</taxon>
    </lineage>
</organism>